<dbReference type="Pfam" id="PF07980">
    <property type="entry name" value="SusD_RagB"/>
    <property type="match status" value="1"/>
</dbReference>
<keyword evidence="3" id="KW-0732">Signal</keyword>
<evidence type="ECO:0000256" key="5">
    <source>
        <dbReference type="ARBA" id="ARBA00023237"/>
    </source>
</evidence>
<comment type="caution">
    <text evidence="8">The sequence shown here is derived from an EMBL/GenBank/DDBJ whole genome shotgun (WGS) entry which is preliminary data.</text>
</comment>
<comment type="subcellular location">
    <subcellularLocation>
        <location evidence="1">Cell outer membrane</location>
    </subcellularLocation>
</comment>
<dbReference type="Pfam" id="PF14322">
    <property type="entry name" value="SusD-like_3"/>
    <property type="match status" value="1"/>
</dbReference>
<dbReference type="Gene3D" id="1.25.40.390">
    <property type="match status" value="1"/>
</dbReference>
<dbReference type="InterPro" id="IPR012944">
    <property type="entry name" value="SusD_RagB_dom"/>
</dbReference>
<evidence type="ECO:0000259" key="7">
    <source>
        <dbReference type="Pfam" id="PF14322"/>
    </source>
</evidence>
<feature type="domain" description="RagB/SusD" evidence="6">
    <location>
        <begin position="352"/>
        <end position="478"/>
    </location>
</feature>
<protein>
    <submittedName>
        <fullName evidence="8">SusD family protein</fullName>
    </submittedName>
</protein>
<comment type="similarity">
    <text evidence="2">Belongs to the SusD family.</text>
</comment>
<dbReference type="EMBL" id="BAMD01000062">
    <property type="protein sequence ID" value="GAF04960.1"/>
    <property type="molecule type" value="Genomic_DNA"/>
</dbReference>
<evidence type="ECO:0000313" key="9">
    <source>
        <dbReference type="Proteomes" id="UP000019402"/>
    </source>
</evidence>
<gene>
    <name evidence="8" type="ORF">JCM21142_93683</name>
</gene>
<dbReference type="eggNOG" id="COG0702">
    <property type="taxonomic scope" value="Bacteria"/>
</dbReference>
<dbReference type="PROSITE" id="PS51257">
    <property type="entry name" value="PROKAR_LIPOPROTEIN"/>
    <property type="match status" value="1"/>
</dbReference>
<evidence type="ECO:0000256" key="2">
    <source>
        <dbReference type="ARBA" id="ARBA00006275"/>
    </source>
</evidence>
<dbReference type="AlphaFoldDB" id="W7Y263"/>
<evidence type="ECO:0000256" key="4">
    <source>
        <dbReference type="ARBA" id="ARBA00023136"/>
    </source>
</evidence>
<dbReference type="SUPFAM" id="SSF48452">
    <property type="entry name" value="TPR-like"/>
    <property type="match status" value="1"/>
</dbReference>
<feature type="domain" description="SusD-like N-terminal" evidence="7">
    <location>
        <begin position="61"/>
        <end position="219"/>
    </location>
</feature>
<reference evidence="8 9" key="1">
    <citation type="journal article" date="2014" name="Genome Announc.">
        <title>Draft Genome Sequence of Cytophaga fermentans JCM 21142T, a Facultative Anaerobe Isolated from Marine Mud.</title>
        <authorList>
            <person name="Starns D."/>
            <person name="Oshima K."/>
            <person name="Suda W."/>
            <person name="Iino T."/>
            <person name="Yuki M."/>
            <person name="Inoue J."/>
            <person name="Kitamura K."/>
            <person name="Iida T."/>
            <person name="Darby A."/>
            <person name="Hattori M."/>
            <person name="Ohkuma M."/>
        </authorList>
    </citation>
    <scope>NUCLEOTIDE SEQUENCE [LARGE SCALE GENOMIC DNA]</scope>
    <source>
        <strain evidence="8 9">JCM 21142</strain>
    </source>
</reference>
<evidence type="ECO:0000256" key="3">
    <source>
        <dbReference type="ARBA" id="ARBA00022729"/>
    </source>
</evidence>
<dbReference type="STRING" id="869213.GCA_000517085_02432"/>
<dbReference type="InterPro" id="IPR011990">
    <property type="entry name" value="TPR-like_helical_dom_sf"/>
</dbReference>
<organism evidence="8 9">
    <name type="scientific">Saccharicrinis fermentans DSM 9555 = JCM 21142</name>
    <dbReference type="NCBI Taxonomy" id="869213"/>
    <lineage>
        <taxon>Bacteria</taxon>
        <taxon>Pseudomonadati</taxon>
        <taxon>Bacteroidota</taxon>
        <taxon>Bacteroidia</taxon>
        <taxon>Marinilabiliales</taxon>
        <taxon>Marinilabiliaceae</taxon>
        <taxon>Saccharicrinis</taxon>
    </lineage>
</organism>
<sequence length="529" mass="59346">MKEFKYLFILLMGLSIMGCSDLEEEPVGVLSPDGFFTSVDDIQTAVNGSLTHAINEEIWGRKLSIALMLRSDMVNLQSSQTHRVEMNEHTITGNNEMVYDPWVRIYLGITAANNAIAGAEEVEADDEVKNPVTAQAYFARAFYYFHLVRLFGDIPYITEVIPGEEAESYRSIGITTEADVYQNIIADLKYAKTWLPNTVESRSIPSKAAASSYLALVYLTMAGNDAGSEYWQMAFDEAKEVIDNVGVYELELDDDFQTLFNANKIDASREPIFALDYNNVEADDNAYDQTAPMTGIRGDDDDQGWSVAVPTMAVYESFDPDDYRTRVSFQTEATIGGVTVDYTRFDISGHEHAGNMPYIAKYTRYPGPYAKSNKRATSHNYSMIRYAEVLLIAAEAAVELGDNASALTYINRVRERARMGGQSTNGGYVEETIPASAVPADLSGTVTVEDVLEERRIELAFEGKRWYDIKRRQLGDVVFSASGYEGEKPNWMDRLIIIHQYLRKNWIGTLICKNKMMVGIIQPLRVNDL</sequence>
<dbReference type="Proteomes" id="UP000019402">
    <property type="component" value="Unassembled WGS sequence"/>
</dbReference>
<evidence type="ECO:0000259" key="6">
    <source>
        <dbReference type="Pfam" id="PF07980"/>
    </source>
</evidence>
<dbReference type="GO" id="GO:0009279">
    <property type="term" value="C:cell outer membrane"/>
    <property type="evidence" value="ECO:0007669"/>
    <property type="project" value="UniProtKB-SubCell"/>
</dbReference>
<keyword evidence="4" id="KW-0472">Membrane</keyword>
<accession>W7Y263</accession>
<name>W7Y263_9BACT</name>
<evidence type="ECO:0000256" key="1">
    <source>
        <dbReference type="ARBA" id="ARBA00004442"/>
    </source>
</evidence>
<evidence type="ECO:0000313" key="8">
    <source>
        <dbReference type="EMBL" id="GAF04960.1"/>
    </source>
</evidence>
<keyword evidence="9" id="KW-1185">Reference proteome</keyword>
<dbReference type="InterPro" id="IPR033985">
    <property type="entry name" value="SusD-like_N"/>
</dbReference>
<proteinExistence type="inferred from homology"/>
<keyword evidence="5" id="KW-0998">Cell outer membrane</keyword>
<dbReference type="RefSeq" id="WP_200871416.1">
    <property type="nucleotide sequence ID" value="NZ_BAMD01000062.1"/>
</dbReference>
<dbReference type="CDD" id="cd08977">
    <property type="entry name" value="SusD"/>
    <property type="match status" value="1"/>
</dbReference>